<keyword evidence="2" id="KW-0812">Transmembrane</keyword>
<evidence type="ECO:0008006" key="5">
    <source>
        <dbReference type="Google" id="ProtNLM"/>
    </source>
</evidence>
<dbReference type="PANTHER" id="PTHR36424:SF1">
    <property type="entry name" value="LOW AFFINITY K(+) TRANSPORTER 1-RELATED"/>
    <property type="match status" value="1"/>
</dbReference>
<dbReference type="GO" id="GO:0015079">
    <property type="term" value="F:potassium ion transmembrane transporter activity"/>
    <property type="evidence" value="ECO:0007669"/>
    <property type="project" value="InterPro"/>
</dbReference>
<accession>A0A3A2ZAM2</accession>
<organism evidence="3 4">
    <name type="scientific">Aspergillus sclerotialis</name>
    <dbReference type="NCBI Taxonomy" id="2070753"/>
    <lineage>
        <taxon>Eukaryota</taxon>
        <taxon>Fungi</taxon>
        <taxon>Dikarya</taxon>
        <taxon>Ascomycota</taxon>
        <taxon>Pezizomycotina</taxon>
        <taxon>Eurotiomycetes</taxon>
        <taxon>Eurotiomycetidae</taxon>
        <taxon>Eurotiales</taxon>
        <taxon>Aspergillaceae</taxon>
        <taxon>Aspergillus</taxon>
        <taxon>Aspergillus subgen. Polypaecilum</taxon>
    </lineage>
</organism>
<dbReference type="Proteomes" id="UP000266188">
    <property type="component" value="Unassembled WGS sequence"/>
</dbReference>
<feature type="compositionally biased region" description="Polar residues" evidence="1">
    <location>
        <begin position="326"/>
        <end position="345"/>
    </location>
</feature>
<evidence type="ECO:0000256" key="1">
    <source>
        <dbReference type="SAM" id="MobiDB-lite"/>
    </source>
</evidence>
<gene>
    <name evidence="3" type="ORF">PHISCL_07477</name>
</gene>
<feature type="compositionally biased region" description="Polar residues" evidence="1">
    <location>
        <begin position="450"/>
        <end position="464"/>
    </location>
</feature>
<keyword evidence="2" id="KW-0472">Membrane</keyword>
<evidence type="ECO:0000313" key="3">
    <source>
        <dbReference type="EMBL" id="RJE20179.1"/>
    </source>
</evidence>
<sequence length="578" mass="63144">MPCCGDREKGAIAMEERWDYINLDDFKSESCMSPVSYFFLYVFLLISLAVYAVDIFTAVNLLAFSRWAGQIKPTIPFNISRWIFAVCIIISFVLLVVRWLHAIRAIRSGSIAQCYLDSLAVRIQSIRMGSNGRGWKRFLVFAELTKSKKGAEYVALYSYFSFEAWMNTVLADGPRQVVNAITLWSVMQMDLIPGGKNAAIEDDKSPVLQFFDNVKILAEDNNLRAVVLFGMLFTVIIWVLSILKLASAVILYLIFLFHHIPSEDGTLKAYCRRKINTRLKRIVTQKVNKALSKGVALQDRKPTEPNLNPTLPSLGKDDLDKAPSVTVLSRSTTQTTLPPYTSRPSTAAPGQEATLPNLGWSEDKPPALSRTVTQSSGHSDSVSLGGAATAYSPLDSQASSIPPVPPLPVNAIRSNSPVSRPPANQPRFTPGPPVNGPGRSTPGSGFRSPSPASSDFNRTYTPFSAGQPAHAAPYRPYSPAMAHPGRSLTPGVAVTQDNFPARTFSPISHGTTPAGYPGRSFTPVGPSGTPQIPKLDRYAAFDPSMTSHTPPPRTQTQSPAYHPYDGYGPRSKSPQPHF</sequence>
<proteinExistence type="predicted"/>
<dbReference type="AlphaFoldDB" id="A0A3A2ZAM2"/>
<feature type="transmembrane region" description="Helical" evidence="2">
    <location>
        <begin position="79"/>
        <end position="100"/>
    </location>
</feature>
<dbReference type="InterPro" id="IPR031606">
    <property type="entry name" value="Kch1/2"/>
</dbReference>
<keyword evidence="2" id="KW-1133">Transmembrane helix</keyword>
<dbReference type="EMBL" id="MVGC01000331">
    <property type="protein sequence ID" value="RJE20179.1"/>
    <property type="molecule type" value="Genomic_DNA"/>
</dbReference>
<feature type="compositionally biased region" description="Polar residues" evidence="1">
    <location>
        <begin position="544"/>
        <end position="559"/>
    </location>
</feature>
<reference evidence="4" key="1">
    <citation type="submission" date="2017-02" db="EMBL/GenBank/DDBJ databases">
        <authorList>
            <person name="Tafer H."/>
            <person name="Lopandic K."/>
        </authorList>
    </citation>
    <scope>NUCLEOTIDE SEQUENCE [LARGE SCALE GENOMIC DNA]</scope>
    <source>
        <strain evidence="4">CBS 366.77</strain>
    </source>
</reference>
<dbReference type="OrthoDB" id="2128042at2759"/>
<feature type="compositionally biased region" description="Polar residues" evidence="1">
    <location>
        <begin position="370"/>
        <end position="382"/>
    </location>
</feature>
<feature type="compositionally biased region" description="Pro residues" evidence="1">
    <location>
        <begin position="419"/>
        <end position="435"/>
    </location>
</feature>
<comment type="caution">
    <text evidence="3">The sequence shown here is derived from an EMBL/GenBank/DDBJ whole genome shotgun (WGS) entry which is preliminary data.</text>
</comment>
<dbReference type="GO" id="GO:0005886">
    <property type="term" value="C:plasma membrane"/>
    <property type="evidence" value="ECO:0007669"/>
    <property type="project" value="InterPro"/>
</dbReference>
<dbReference type="STRING" id="2070753.A0A3A2ZAM2"/>
<keyword evidence="4" id="KW-1185">Reference proteome</keyword>
<evidence type="ECO:0000256" key="2">
    <source>
        <dbReference type="SAM" id="Phobius"/>
    </source>
</evidence>
<feature type="transmembrane region" description="Helical" evidence="2">
    <location>
        <begin position="37"/>
        <end position="59"/>
    </location>
</feature>
<dbReference type="PANTHER" id="PTHR36424">
    <property type="entry name" value="PHEROMONE-REGULATED MEMBRANE PROTEIN 6"/>
    <property type="match status" value="1"/>
</dbReference>
<name>A0A3A2ZAM2_9EURO</name>
<dbReference type="Pfam" id="PF16944">
    <property type="entry name" value="KCH"/>
    <property type="match status" value="1"/>
</dbReference>
<feature type="transmembrane region" description="Helical" evidence="2">
    <location>
        <begin position="225"/>
        <end position="255"/>
    </location>
</feature>
<feature type="region of interest" description="Disordered" evidence="1">
    <location>
        <begin position="501"/>
        <end position="578"/>
    </location>
</feature>
<feature type="region of interest" description="Disordered" evidence="1">
    <location>
        <begin position="294"/>
        <end position="483"/>
    </location>
</feature>
<protein>
    <recommendedName>
        <fullName evidence="5">Pheromone-regulated membrane protein</fullName>
    </recommendedName>
</protein>
<evidence type="ECO:0000313" key="4">
    <source>
        <dbReference type="Proteomes" id="UP000266188"/>
    </source>
</evidence>